<dbReference type="OrthoDB" id="5868531at2759"/>
<sequence>MKRHPAPKRFKRQLVQQSTYVLLVRMQACGFQRQGTFLAQITSDRLFIPELQASLRFQTNTTVEPEIQKRCGLQKAQKMVGGAVVIINDEVMPKAREALAISPCTEVLSKIVHWDHRINRTCFEDLPIYLANQWVFASPHTKVIKLTFNRTDCYHRTPPAYKRNEKWIDGDHEIQLRELHQRLTPVLHEQQIDFTARPFFDLEVEKIEKEI</sequence>
<proteinExistence type="predicted"/>
<reference evidence="3" key="1">
    <citation type="submission" date="2017-02" db="UniProtKB">
        <authorList>
            <consortium name="WormBaseParasite"/>
        </authorList>
    </citation>
    <scope>IDENTIFICATION</scope>
</reference>
<evidence type="ECO:0000313" key="1">
    <source>
        <dbReference type="EMBL" id="VDD87446.1"/>
    </source>
</evidence>
<protein>
    <submittedName>
        <fullName evidence="3">39S ribosomal protein L13, mitochondrial</fullName>
    </submittedName>
</protein>
<dbReference type="Pfam" id="PF24664">
    <property type="entry name" value="Monjiviricetes_fusion"/>
    <property type="match status" value="1"/>
</dbReference>
<gene>
    <name evidence="1" type="ORF">EVEC_LOCUS2589</name>
</gene>
<name>A0A0N4UZ44_ENTVE</name>
<dbReference type="EMBL" id="UXUI01007409">
    <property type="protein sequence ID" value="VDD87446.1"/>
    <property type="molecule type" value="Genomic_DNA"/>
</dbReference>
<evidence type="ECO:0000313" key="3">
    <source>
        <dbReference type="WBParaSite" id="EVEC_0000288101-mRNA-1"/>
    </source>
</evidence>
<reference evidence="1 2" key="2">
    <citation type="submission" date="2018-10" db="EMBL/GenBank/DDBJ databases">
        <authorList>
            <consortium name="Pathogen Informatics"/>
        </authorList>
    </citation>
    <scope>NUCLEOTIDE SEQUENCE [LARGE SCALE GENOMIC DNA]</scope>
</reference>
<dbReference type="WBParaSite" id="EVEC_0000288101-mRNA-1">
    <property type="protein sequence ID" value="EVEC_0000288101-mRNA-1"/>
    <property type="gene ID" value="EVEC_0000288101"/>
</dbReference>
<dbReference type="AlphaFoldDB" id="A0A0N4UZ44"/>
<keyword evidence="2" id="KW-1185">Reference proteome</keyword>
<dbReference type="Proteomes" id="UP000274131">
    <property type="component" value="Unassembled WGS sequence"/>
</dbReference>
<accession>A0A0N4UZ44</accession>
<organism evidence="3">
    <name type="scientific">Enterobius vermicularis</name>
    <name type="common">Human pinworm</name>
    <dbReference type="NCBI Taxonomy" id="51028"/>
    <lineage>
        <taxon>Eukaryota</taxon>
        <taxon>Metazoa</taxon>
        <taxon>Ecdysozoa</taxon>
        <taxon>Nematoda</taxon>
        <taxon>Chromadorea</taxon>
        <taxon>Rhabditida</taxon>
        <taxon>Spirurina</taxon>
        <taxon>Oxyuridomorpha</taxon>
        <taxon>Oxyuroidea</taxon>
        <taxon>Oxyuridae</taxon>
        <taxon>Enterobius</taxon>
    </lineage>
</organism>
<evidence type="ECO:0000313" key="2">
    <source>
        <dbReference type="Proteomes" id="UP000274131"/>
    </source>
</evidence>